<reference evidence="2" key="1">
    <citation type="submission" date="2022-07" db="EMBL/GenBank/DDBJ databases">
        <authorList>
            <person name="Macas J."/>
            <person name="Novak P."/>
            <person name="Neumann P."/>
        </authorList>
    </citation>
    <scope>NUCLEOTIDE SEQUENCE</scope>
</reference>
<dbReference type="PANTHER" id="PTHR33671:SF1">
    <property type="entry name" value="DUF688 FAMILY PROTEIN"/>
    <property type="match status" value="1"/>
</dbReference>
<gene>
    <name evidence="2" type="ORF">CEPIT_LOCUS24108</name>
</gene>
<evidence type="ECO:0008006" key="4">
    <source>
        <dbReference type="Google" id="ProtNLM"/>
    </source>
</evidence>
<dbReference type="PANTHER" id="PTHR33671">
    <property type="entry name" value="N-METHYLTRANSFERASE, PUTATIVE (DUF688)-RELATED"/>
    <property type="match status" value="1"/>
</dbReference>
<protein>
    <recommendedName>
        <fullName evidence="4">DUF3741 domain-containing protein</fullName>
    </recommendedName>
</protein>
<organism evidence="2 3">
    <name type="scientific">Cuscuta epithymum</name>
    <dbReference type="NCBI Taxonomy" id="186058"/>
    <lineage>
        <taxon>Eukaryota</taxon>
        <taxon>Viridiplantae</taxon>
        <taxon>Streptophyta</taxon>
        <taxon>Embryophyta</taxon>
        <taxon>Tracheophyta</taxon>
        <taxon>Spermatophyta</taxon>
        <taxon>Magnoliopsida</taxon>
        <taxon>eudicotyledons</taxon>
        <taxon>Gunneridae</taxon>
        <taxon>Pentapetalae</taxon>
        <taxon>asterids</taxon>
        <taxon>lamiids</taxon>
        <taxon>Solanales</taxon>
        <taxon>Convolvulaceae</taxon>
        <taxon>Cuscuteae</taxon>
        <taxon>Cuscuta</taxon>
        <taxon>Cuscuta subgen. Cuscuta</taxon>
    </lineage>
</organism>
<keyword evidence="3" id="KW-1185">Reference proteome</keyword>
<dbReference type="AlphaFoldDB" id="A0AAV0EDW8"/>
<proteinExistence type="predicted"/>
<dbReference type="Pfam" id="PF05097">
    <property type="entry name" value="DUF688"/>
    <property type="match status" value="1"/>
</dbReference>
<comment type="caution">
    <text evidence="2">The sequence shown here is derived from an EMBL/GenBank/DDBJ whole genome shotgun (WGS) entry which is preliminary data.</text>
</comment>
<feature type="region of interest" description="Disordered" evidence="1">
    <location>
        <begin position="232"/>
        <end position="286"/>
    </location>
</feature>
<dbReference type="EMBL" id="CAMAPF010000922">
    <property type="protein sequence ID" value="CAH9121963.1"/>
    <property type="molecule type" value="Genomic_DNA"/>
</dbReference>
<feature type="region of interest" description="Disordered" evidence="1">
    <location>
        <begin position="307"/>
        <end position="330"/>
    </location>
</feature>
<dbReference type="Proteomes" id="UP001152523">
    <property type="component" value="Unassembled WGS sequence"/>
</dbReference>
<name>A0AAV0EDW8_9ASTE</name>
<accession>A0AAV0EDW8</accession>
<evidence type="ECO:0000313" key="3">
    <source>
        <dbReference type="Proteomes" id="UP001152523"/>
    </source>
</evidence>
<feature type="compositionally biased region" description="Polar residues" evidence="1">
    <location>
        <begin position="420"/>
        <end position="432"/>
    </location>
</feature>
<feature type="region of interest" description="Disordered" evidence="1">
    <location>
        <begin position="413"/>
        <end position="435"/>
    </location>
</feature>
<feature type="region of interest" description="Disordered" evidence="1">
    <location>
        <begin position="17"/>
        <end position="57"/>
    </location>
</feature>
<feature type="region of interest" description="Disordered" evidence="1">
    <location>
        <begin position="443"/>
        <end position="462"/>
    </location>
</feature>
<feature type="compositionally biased region" description="Polar residues" evidence="1">
    <location>
        <begin position="307"/>
        <end position="326"/>
    </location>
</feature>
<feature type="compositionally biased region" description="Polar residues" evidence="1">
    <location>
        <begin position="253"/>
        <end position="262"/>
    </location>
</feature>
<dbReference type="InterPro" id="IPR007789">
    <property type="entry name" value="DUF688"/>
</dbReference>
<evidence type="ECO:0000256" key="1">
    <source>
        <dbReference type="SAM" id="MobiDB-lite"/>
    </source>
</evidence>
<feature type="compositionally biased region" description="Polar residues" evidence="1">
    <location>
        <begin position="277"/>
        <end position="286"/>
    </location>
</feature>
<sequence length="525" mass="59682">MERKKLNFNAPLLSVRRRINSGHQSERVRRKHIENPLPNNREQSVPAPQPDPELTEATSKTLAVPFCWEQAPGKPRGENGGEVHRYENMLRLGRKPNSRSQSNDITPFKDHGALLDSLVERMYAKGEFDAERRDYSYSEEEGLDDAFMMRRSIRELKAGSIRESKAVVVVTEEPKLVKNKSVAVERRHYYYSEYADDAAIEYDEHEVTSYQHKRPHKFWKLFHRLRAKSSSEGPKIRNLEASPSLINGPGRKTGNTLLGRSRSQSRKAYSGPLGKQPSDSTSQQRFHSGALSGELFKVGKRNISNQLSHSRSATASPVRNFASSSHSSDRTRFLGVPRELENFKGGYHHHDIPTRNMHTGASNSPIDVVEKTVYVDSVNYVKTPSLDSFPSKTKAVIETLSHVKPPEELKGISERRKGSKNMNQERINQQQGLKELEIVHRNENISRSSKESSYPPLPKSPTESWLWRTLPSVSPRSNIDNIDKSPRAATNPAIRREVTVKSCNENLSNNSYYFEELVPHGSHLW</sequence>
<evidence type="ECO:0000313" key="2">
    <source>
        <dbReference type="EMBL" id="CAH9121963.1"/>
    </source>
</evidence>